<dbReference type="AlphaFoldDB" id="A0A2N5V4S4"/>
<gene>
    <name evidence="2" type="ORF">PCASD_06932</name>
</gene>
<comment type="caution">
    <text evidence="2">The sequence shown here is derived from an EMBL/GenBank/DDBJ whole genome shotgun (WGS) entry which is preliminary data.</text>
</comment>
<evidence type="ECO:0000313" key="2">
    <source>
        <dbReference type="EMBL" id="PLW44994.1"/>
    </source>
</evidence>
<name>A0A2N5V4S4_9BASI</name>
<sequence>MFGRDLSTKDCQVDPRGGAGYGYRCGKSDKFAPGTRIPAQNTRRQACLGGTRVPASCTATQLCRIKLGAPPSSINKMAPTERIIVINNNASVTQPDTPSTSQPNTSGPRKLTDLEELFSEAYTSYHPPELSKQLDKKRTLDDCLPLQDVWEQNKPSN</sequence>
<dbReference type="Proteomes" id="UP000235392">
    <property type="component" value="Unassembled WGS sequence"/>
</dbReference>
<evidence type="ECO:0000256" key="1">
    <source>
        <dbReference type="SAM" id="MobiDB-lite"/>
    </source>
</evidence>
<organism evidence="2 3">
    <name type="scientific">Puccinia coronata f. sp. avenae</name>
    <dbReference type="NCBI Taxonomy" id="200324"/>
    <lineage>
        <taxon>Eukaryota</taxon>
        <taxon>Fungi</taxon>
        <taxon>Dikarya</taxon>
        <taxon>Basidiomycota</taxon>
        <taxon>Pucciniomycotina</taxon>
        <taxon>Pucciniomycetes</taxon>
        <taxon>Pucciniales</taxon>
        <taxon>Pucciniaceae</taxon>
        <taxon>Puccinia</taxon>
    </lineage>
</organism>
<protein>
    <submittedName>
        <fullName evidence="2">Uncharacterized protein</fullName>
    </submittedName>
</protein>
<dbReference type="EMBL" id="PGCI01000052">
    <property type="protein sequence ID" value="PLW44994.1"/>
    <property type="molecule type" value="Genomic_DNA"/>
</dbReference>
<feature type="compositionally biased region" description="Polar residues" evidence="1">
    <location>
        <begin position="88"/>
        <end position="107"/>
    </location>
</feature>
<proteinExistence type="predicted"/>
<accession>A0A2N5V4S4</accession>
<reference evidence="2 3" key="1">
    <citation type="submission" date="2017-11" db="EMBL/GenBank/DDBJ databases">
        <title>De novo assembly and phasing of dikaryotic genomes from two isolates of Puccinia coronata f. sp. avenae, the causal agent of oat crown rust.</title>
        <authorList>
            <person name="Miller M.E."/>
            <person name="Zhang Y."/>
            <person name="Omidvar V."/>
            <person name="Sperschneider J."/>
            <person name="Schwessinger B."/>
            <person name="Raley C."/>
            <person name="Palmer J.M."/>
            <person name="Garnica D."/>
            <person name="Upadhyaya N."/>
            <person name="Rathjen J."/>
            <person name="Taylor J.M."/>
            <person name="Park R.F."/>
            <person name="Dodds P.N."/>
            <person name="Hirsch C.D."/>
            <person name="Kianian S.F."/>
            <person name="Figueroa M."/>
        </authorList>
    </citation>
    <scope>NUCLEOTIDE SEQUENCE [LARGE SCALE GENOMIC DNA]</scope>
    <source>
        <strain evidence="2">12SD80</strain>
    </source>
</reference>
<evidence type="ECO:0000313" key="3">
    <source>
        <dbReference type="Proteomes" id="UP000235392"/>
    </source>
</evidence>
<feature type="region of interest" description="Disordered" evidence="1">
    <location>
        <begin position="88"/>
        <end position="113"/>
    </location>
</feature>